<dbReference type="GO" id="GO:0042796">
    <property type="term" value="P:snRNA transcription by RNA polymerase III"/>
    <property type="evidence" value="ECO:0007669"/>
    <property type="project" value="TreeGrafter"/>
</dbReference>
<name>A0A199VP88_ANACO</name>
<accession>A0A199VP88</accession>
<protein>
    <recommendedName>
        <fullName evidence="3">snRNA-activating protein complex subunit 1</fullName>
    </recommendedName>
</protein>
<dbReference type="PANTHER" id="PTHR15131">
    <property type="entry name" value="SMALL NUCLEAR RNA ACTIVATING COMPLEX, POLYPEPTIDE 1"/>
    <property type="match status" value="1"/>
</dbReference>
<comment type="caution">
    <text evidence="1">The sequence shown here is derived from an EMBL/GenBank/DDBJ whole genome shotgun (WGS) entry which is preliminary data.</text>
</comment>
<organism evidence="1 2">
    <name type="scientific">Ananas comosus</name>
    <name type="common">Pineapple</name>
    <name type="synonym">Ananas ananas</name>
    <dbReference type="NCBI Taxonomy" id="4615"/>
    <lineage>
        <taxon>Eukaryota</taxon>
        <taxon>Viridiplantae</taxon>
        <taxon>Streptophyta</taxon>
        <taxon>Embryophyta</taxon>
        <taxon>Tracheophyta</taxon>
        <taxon>Spermatophyta</taxon>
        <taxon>Magnoliopsida</taxon>
        <taxon>Liliopsida</taxon>
        <taxon>Poales</taxon>
        <taxon>Bromeliaceae</taxon>
        <taxon>Bromelioideae</taxon>
        <taxon>Ananas</taxon>
    </lineage>
</organism>
<proteinExistence type="predicted"/>
<dbReference type="GO" id="GO:0043565">
    <property type="term" value="F:sequence-specific DNA binding"/>
    <property type="evidence" value="ECO:0007669"/>
    <property type="project" value="TreeGrafter"/>
</dbReference>
<dbReference type="PANTHER" id="PTHR15131:SF3">
    <property type="entry name" value="SNRNA-ACTIVATING PROTEIN COMPLEX SUBUNIT 1"/>
    <property type="match status" value="1"/>
</dbReference>
<gene>
    <name evidence="1" type="ORF">ACMD2_08173</name>
</gene>
<evidence type="ECO:0008006" key="3">
    <source>
        <dbReference type="Google" id="ProtNLM"/>
    </source>
</evidence>
<dbReference type="GO" id="GO:0019185">
    <property type="term" value="C:snRNA-activating protein complex"/>
    <property type="evidence" value="ECO:0007669"/>
    <property type="project" value="TreeGrafter"/>
</dbReference>
<sequence length="298" mass="34243">MDLTPFKLDIDELLDEFCEEKCTTLADMKRVWLAKKFSYIYEAKPTSNSAFFMQSLYAHSIGKLWVKDEHQHFNMLRTVRECVISDASYMASFGALSQRLGGLYCLYCLYETQPCKPCFKIYLSLGELKRLKELVIDAKENGIGVVPAVVKRMLEKTMFLFGFVDILGCSVTQRVEEIAKLQNKRARIAFDRLFANSQIESYLNMDLGAELELKTLKKMSTEYARAKELAMKEASPAAEVEDVLHINENEKTACDTVESIVEQWEAQKDDFYKQTGINRHNEIVPADAFNEIEQLLEE</sequence>
<dbReference type="Pfam" id="PF09808">
    <property type="entry name" value="SNAPC1"/>
    <property type="match status" value="1"/>
</dbReference>
<dbReference type="GO" id="GO:0042795">
    <property type="term" value="P:snRNA transcription by RNA polymerase II"/>
    <property type="evidence" value="ECO:0007669"/>
    <property type="project" value="TreeGrafter"/>
</dbReference>
<evidence type="ECO:0000313" key="1">
    <source>
        <dbReference type="EMBL" id="OAY78869.1"/>
    </source>
</evidence>
<dbReference type="EMBL" id="LSRQ01001199">
    <property type="protein sequence ID" value="OAY78869.1"/>
    <property type="molecule type" value="Genomic_DNA"/>
</dbReference>
<evidence type="ECO:0000313" key="2">
    <source>
        <dbReference type="Proteomes" id="UP000092600"/>
    </source>
</evidence>
<dbReference type="InterPro" id="IPR019188">
    <property type="entry name" value="SNAPC1"/>
</dbReference>
<dbReference type="STRING" id="4615.A0A199VP88"/>
<reference evidence="1 2" key="1">
    <citation type="journal article" date="2016" name="DNA Res.">
        <title>The draft genome of MD-2 pineapple using hybrid error correction of long reads.</title>
        <authorList>
            <person name="Redwan R.M."/>
            <person name="Saidin A."/>
            <person name="Kumar S.V."/>
        </authorList>
    </citation>
    <scope>NUCLEOTIDE SEQUENCE [LARGE SCALE GENOMIC DNA]</scope>
    <source>
        <strain evidence="2">cv. MD2</strain>
        <tissue evidence="1">Leaf</tissue>
    </source>
</reference>
<dbReference type="Proteomes" id="UP000092600">
    <property type="component" value="Unassembled WGS sequence"/>
</dbReference>
<dbReference type="AlphaFoldDB" id="A0A199VP88"/>